<proteinExistence type="predicted"/>
<reference evidence="2 3" key="1">
    <citation type="submission" date="2014-08" db="EMBL/GenBank/DDBJ databases">
        <title>Porphyromonas gulae strain:COT-052_OH3439 Genome sequencing.</title>
        <authorList>
            <person name="Wallis C."/>
            <person name="Deusch O."/>
            <person name="O'Flynn C."/>
            <person name="Davis I."/>
            <person name="Jospin G."/>
            <person name="Darling A.E."/>
            <person name="Coil D.A."/>
            <person name="Alexiev A."/>
            <person name="Horsfall A."/>
            <person name="Kirkwood N."/>
            <person name="Harris S."/>
            <person name="Eisen J.A."/>
        </authorList>
    </citation>
    <scope>NUCLEOTIDE SEQUENCE [LARGE SCALE GENOMIC DNA]</scope>
    <source>
        <strain evidence="3">COT-052 OH3439</strain>
    </source>
</reference>
<name>A0A0A2F6I9_9PORP</name>
<dbReference type="EMBL" id="JRAK01000123">
    <property type="protein sequence ID" value="KGN85667.1"/>
    <property type="molecule type" value="Genomic_DNA"/>
</dbReference>
<keyword evidence="1" id="KW-1133">Transmembrane helix</keyword>
<organism evidence="2 3">
    <name type="scientific">Porphyromonas gulae</name>
    <dbReference type="NCBI Taxonomy" id="111105"/>
    <lineage>
        <taxon>Bacteria</taxon>
        <taxon>Pseudomonadati</taxon>
        <taxon>Bacteroidota</taxon>
        <taxon>Bacteroidia</taxon>
        <taxon>Bacteroidales</taxon>
        <taxon>Porphyromonadaceae</taxon>
        <taxon>Porphyromonas</taxon>
    </lineage>
</organism>
<keyword evidence="3" id="KW-1185">Reference proteome</keyword>
<dbReference type="RefSeq" id="WP_152570056.1">
    <property type="nucleotide sequence ID" value="NZ_JRAK01000123.1"/>
</dbReference>
<accession>A0A0A2F6I9</accession>
<dbReference type="Proteomes" id="UP000030146">
    <property type="component" value="Unassembled WGS sequence"/>
</dbReference>
<keyword evidence="1" id="KW-0812">Transmembrane</keyword>
<feature type="transmembrane region" description="Helical" evidence="1">
    <location>
        <begin position="144"/>
        <end position="161"/>
    </location>
</feature>
<evidence type="ECO:0000313" key="2">
    <source>
        <dbReference type="EMBL" id="KGN85667.1"/>
    </source>
</evidence>
<keyword evidence="1" id="KW-0472">Membrane</keyword>
<comment type="caution">
    <text evidence="2">The sequence shown here is derived from an EMBL/GenBank/DDBJ whole genome shotgun (WGS) entry which is preliminary data.</text>
</comment>
<evidence type="ECO:0000313" key="3">
    <source>
        <dbReference type="Proteomes" id="UP000030146"/>
    </source>
</evidence>
<evidence type="ECO:0000256" key="1">
    <source>
        <dbReference type="SAM" id="Phobius"/>
    </source>
</evidence>
<feature type="transmembrane region" description="Helical" evidence="1">
    <location>
        <begin position="173"/>
        <end position="195"/>
    </location>
</feature>
<gene>
    <name evidence="2" type="ORF">HR15_09285</name>
</gene>
<sequence>MNPPQRKKQPDSPLAISPQQFLLMVEDSIPYTGYVYGIGNVNHKPDTFFVVRRSCKPAPDQEEMDWFNRVSQEAPLPLTLTSIYLDLKAYNIWNEKTWVTASGKRKTISSLTRNPNTGKFPVGRQGNLISYELARKRSLPFKRLGTAANAAVVVLAFADIGKNGANGGNTLDLIFGTIAFVPEVGWVISGVYSVADYVVYEKTGKKIGNHLEDFLFEKYVAFENMLRGFLRSLSPPMGDLFPDIF</sequence>
<dbReference type="AlphaFoldDB" id="A0A0A2F6I9"/>
<protein>
    <submittedName>
        <fullName evidence="2">Uncharacterized protein</fullName>
    </submittedName>
</protein>